<dbReference type="Proteomes" id="UP001224781">
    <property type="component" value="Unassembled WGS sequence"/>
</dbReference>
<evidence type="ECO:0000313" key="1">
    <source>
        <dbReference type="EMBL" id="MDQ1187094.1"/>
    </source>
</evidence>
<gene>
    <name evidence="1" type="ORF">QE408_004237</name>
</gene>
<sequence length="41" mass="4508">MSRMPRSIKYSGANSAMVLIAFFRKYAAAADGPSDWPKEVS</sequence>
<reference evidence="1 2" key="1">
    <citation type="submission" date="2023-07" db="EMBL/GenBank/DDBJ databases">
        <title>Functional and genomic diversity of the sorghum phyllosphere microbiome.</title>
        <authorList>
            <person name="Shade A."/>
        </authorList>
    </citation>
    <scope>NUCLEOTIDE SEQUENCE [LARGE SCALE GENOMIC DNA]</scope>
    <source>
        <strain evidence="1 2">SORGH_AS_1126</strain>
    </source>
</reference>
<accession>A0ABU0UQ56</accession>
<proteinExistence type="predicted"/>
<name>A0ABU0UQ56_9HYPH</name>
<organism evidence="1 2">
    <name type="scientific">Agrobacterium larrymoorei</name>
    <dbReference type="NCBI Taxonomy" id="160699"/>
    <lineage>
        <taxon>Bacteria</taxon>
        <taxon>Pseudomonadati</taxon>
        <taxon>Pseudomonadota</taxon>
        <taxon>Alphaproteobacteria</taxon>
        <taxon>Hyphomicrobiales</taxon>
        <taxon>Rhizobiaceae</taxon>
        <taxon>Rhizobium/Agrobacterium group</taxon>
        <taxon>Agrobacterium</taxon>
    </lineage>
</organism>
<comment type="caution">
    <text evidence="1">The sequence shown here is derived from an EMBL/GenBank/DDBJ whole genome shotgun (WGS) entry which is preliminary data.</text>
</comment>
<keyword evidence="2" id="KW-1185">Reference proteome</keyword>
<dbReference type="EMBL" id="JAUTBL010000002">
    <property type="protein sequence ID" value="MDQ1187094.1"/>
    <property type="molecule type" value="Genomic_DNA"/>
</dbReference>
<evidence type="ECO:0000313" key="2">
    <source>
        <dbReference type="Proteomes" id="UP001224781"/>
    </source>
</evidence>
<protein>
    <submittedName>
        <fullName evidence="1">Uncharacterized protein</fullName>
    </submittedName>
</protein>